<evidence type="ECO:0000256" key="1">
    <source>
        <dbReference type="SAM" id="MobiDB-lite"/>
    </source>
</evidence>
<protein>
    <submittedName>
        <fullName evidence="2">Uncharacterized protein</fullName>
    </submittedName>
</protein>
<dbReference type="EMBL" id="CAEKDK010000002">
    <property type="protein sequence ID" value="CAB4269658.1"/>
    <property type="molecule type" value="Genomic_DNA"/>
</dbReference>
<dbReference type="Proteomes" id="UP000507222">
    <property type="component" value="Unassembled WGS sequence"/>
</dbReference>
<feature type="compositionally biased region" description="Polar residues" evidence="1">
    <location>
        <begin position="16"/>
        <end position="33"/>
    </location>
</feature>
<reference evidence="2 3" key="1">
    <citation type="submission" date="2020-05" db="EMBL/GenBank/DDBJ databases">
        <authorList>
            <person name="Campoy J."/>
            <person name="Schneeberger K."/>
            <person name="Spophaly S."/>
        </authorList>
    </citation>
    <scope>NUCLEOTIDE SEQUENCE [LARGE SCALE GENOMIC DNA]</scope>
    <source>
        <strain evidence="2">PruArmRojPasFocal</strain>
    </source>
</reference>
<sequence length="68" mass="7555">MPKHQYFGAKSKDRQTTQIRSRSENSNLQIRNTKPNKENKEGGEGRVEGEDEEGGKGIGGERRDAGIP</sequence>
<feature type="region of interest" description="Disordered" evidence="1">
    <location>
        <begin position="1"/>
        <end position="68"/>
    </location>
</feature>
<feature type="compositionally biased region" description="Basic and acidic residues" evidence="1">
    <location>
        <begin position="59"/>
        <end position="68"/>
    </location>
</feature>
<name>A0A6J5U589_PRUAR</name>
<evidence type="ECO:0000313" key="2">
    <source>
        <dbReference type="EMBL" id="CAB4269658.1"/>
    </source>
</evidence>
<organism evidence="2 3">
    <name type="scientific">Prunus armeniaca</name>
    <name type="common">Apricot</name>
    <name type="synonym">Armeniaca vulgaris</name>
    <dbReference type="NCBI Taxonomy" id="36596"/>
    <lineage>
        <taxon>Eukaryota</taxon>
        <taxon>Viridiplantae</taxon>
        <taxon>Streptophyta</taxon>
        <taxon>Embryophyta</taxon>
        <taxon>Tracheophyta</taxon>
        <taxon>Spermatophyta</taxon>
        <taxon>Magnoliopsida</taxon>
        <taxon>eudicotyledons</taxon>
        <taxon>Gunneridae</taxon>
        <taxon>Pentapetalae</taxon>
        <taxon>rosids</taxon>
        <taxon>fabids</taxon>
        <taxon>Rosales</taxon>
        <taxon>Rosaceae</taxon>
        <taxon>Amygdaloideae</taxon>
        <taxon>Amygdaleae</taxon>
        <taxon>Prunus</taxon>
    </lineage>
</organism>
<dbReference type="AlphaFoldDB" id="A0A6J5U589"/>
<proteinExistence type="predicted"/>
<feature type="compositionally biased region" description="Basic and acidic residues" evidence="1">
    <location>
        <begin position="35"/>
        <end position="48"/>
    </location>
</feature>
<evidence type="ECO:0000313" key="3">
    <source>
        <dbReference type="Proteomes" id="UP000507222"/>
    </source>
</evidence>
<gene>
    <name evidence="2" type="ORF">CURHAP_LOCUS15390</name>
</gene>
<accession>A0A6J5U589</accession>